<keyword evidence="2" id="KW-0238">DNA-binding</keyword>
<evidence type="ECO:0000313" key="3">
    <source>
        <dbReference type="EMBL" id="MBD2198558.1"/>
    </source>
</evidence>
<protein>
    <recommendedName>
        <fullName evidence="5">Type I restriction modification DNA specificity domain-containing protein</fullName>
    </recommendedName>
</protein>
<reference evidence="3 4" key="1">
    <citation type="journal article" date="2020" name="ISME J.">
        <title>Comparative genomics reveals insights into cyanobacterial evolution and habitat adaptation.</title>
        <authorList>
            <person name="Chen M.Y."/>
            <person name="Teng W.K."/>
            <person name="Zhao L."/>
            <person name="Hu C.X."/>
            <person name="Zhou Y.K."/>
            <person name="Han B.P."/>
            <person name="Song L.R."/>
            <person name="Shu W.S."/>
        </authorList>
    </citation>
    <scope>NUCLEOTIDE SEQUENCE [LARGE SCALE GENOMIC DNA]</scope>
    <source>
        <strain evidence="3 4">FACHB-288</strain>
    </source>
</reference>
<dbReference type="Proteomes" id="UP000658514">
    <property type="component" value="Unassembled WGS sequence"/>
</dbReference>
<proteinExistence type="predicted"/>
<dbReference type="PANTHER" id="PTHR30408">
    <property type="entry name" value="TYPE-1 RESTRICTION ENZYME ECOKI SPECIFICITY PROTEIN"/>
    <property type="match status" value="1"/>
</dbReference>
<comment type="caution">
    <text evidence="3">The sequence shown here is derived from an EMBL/GenBank/DDBJ whole genome shotgun (WGS) entry which is preliminary data.</text>
</comment>
<dbReference type="PANTHER" id="PTHR30408:SF12">
    <property type="entry name" value="TYPE I RESTRICTION ENZYME MJAVIII SPECIFICITY SUBUNIT"/>
    <property type="match status" value="1"/>
</dbReference>
<dbReference type="RefSeq" id="WP_190546479.1">
    <property type="nucleotide sequence ID" value="NZ_CAWPNO010000077.1"/>
</dbReference>
<evidence type="ECO:0000256" key="2">
    <source>
        <dbReference type="ARBA" id="ARBA00023125"/>
    </source>
</evidence>
<dbReference type="EMBL" id="JACJQH010000043">
    <property type="protein sequence ID" value="MBD2198558.1"/>
    <property type="molecule type" value="Genomic_DNA"/>
</dbReference>
<accession>A0ABR8AF71</accession>
<sequence length="509" mass="58014">MHKNRVKARRLVTERLDPEYYHPQYLSDEDRLEEFGSEYLGKAGRFFVGPFGSKLPSSLYLDKGIIPLFRISNIGAMQVDFSGMAYLHPSVHAELKASEVLPGDLLIVKASVGEKICKIPENIPKANITQHIIALRPNGKFDIDFIAAFLFSGYGRRQLVRRSLGSIIQYLGVSDTKTVLLPKVDKQAETYIGDKVRLAERLRERSQKIETEVKQFFSIPYWNEEKVGMYRSYRTKSEIIHPERLDTAFYDPAHINLKEVLYRNRAIPLSKLANQVKKTWNKSSHIFYYLEIGEINLSNGSIAPKILFTKEAPSRAKLLVKPWDVLVSTVRPNRKNIALVPDVDLDFPIVASTGFSVLRFKSKAETVFYHCWLRSDAATQQLMRWNAGGSYPAIDDDIAISTLVPQYPDEIVEEQGKRWLIKFIGEDLSICLTTAAKLLVEALIEGKLTEDELKIAQEALQKGDREPDKAILSRLTRKGYDIKDEPPLFPDLDLIYQTIDQLYADEQGE</sequence>
<dbReference type="InterPro" id="IPR044946">
    <property type="entry name" value="Restrct_endonuc_typeI_TRD_sf"/>
</dbReference>
<evidence type="ECO:0000256" key="1">
    <source>
        <dbReference type="ARBA" id="ARBA00022747"/>
    </source>
</evidence>
<organism evidence="3 4">
    <name type="scientific">Calothrix parietina FACHB-288</name>
    <dbReference type="NCBI Taxonomy" id="2692896"/>
    <lineage>
        <taxon>Bacteria</taxon>
        <taxon>Bacillati</taxon>
        <taxon>Cyanobacteriota</taxon>
        <taxon>Cyanophyceae</taxon>
        <taxon>Nostocales</taxon>
        <taxon>Calotrichaceae</taxon>
        <taxon>Calothrix</taxon>
    </lineage>
</organism>
<dbReference type="InterPro" id="IPR052021">
    <property type="entry name" value="Type-I_RS_S_subunit"/>
</dbReference>
<name>A0ABR8AF71_9CYAN</name>
<evidence type="ECO:0000313" key="4">
    <source>
        <dbReference type="Proteomes" id="UP000658514"/>
    </source>
</evidence>
<gene>
    <name evidence="3" type="ORF">H6G24_24235</name>
</gene>
<dbReference type="Gene3D" id="3.90.220.20">
    <property type="entry name" value="DNA methylase specificity domains"/>
    <property type="match status" value="2"/>
</dbReference>
<keyword evidence="4" id="KW-1185">Reference proteome</keyword>
<keyword evidence="1" id="KW-0680">Restriction system</keyword>
<evidence type="ECO:0008006" key="5">
    <source>
        <dbReference type="Google" id="ProtNLM"/>
    </source>
</evidence>
<dbReference type="SUPFAM" id="SSF116734">
    <property type="entry name" value="DNA methylase specificity domain"/>
    <property type="match status" value="2"/>
</dbReference>